<feature type="transmembrane region" description="Helical" evidence="1">
    <location>
        <begin position="44"/>
        <end position="73"/>
    </location>
</feature>
<organism evidence="2 3">
    <name type="scientific">Neorhizobium huautlense</name>
    <dbReference type="NCBI Taxonomy" id="67774"/>
    <lineage>
        <taxon>Bacteria</taxon>
        <taxon>Pseudomonadati</taxon>
        <taxon>Pseudomonadota</taxon>
        <taxon>Alphaproteobacteria</taxon>
        <taxon>Hyphomicrobiales</taxon>
        <taxon>Rhizobiaceae</taxon>
        <taxon>Rhizobium/Agrobacterium group</taxon>
        <taxon>Neorhizobium</taxon>
    </lineage>
</organism>
<name>A0ABT9PUY1_9HYPH</name>
<dbReference type="RefSeq" id="WP_306835994.1">
    <property type="nucleotide sequence ID" value="NZ_JAUSRF010000009.1"/>
</dbReference>
<gene>
    <name evidence="2" type="ORF">J2T09_003040</name>
</gene>
<accession>A0ABT9PUY1</accession>
<dbReference type="Proteomes" id="UP001241472">
    <property type="component" value="Unassembled WGS sequence"/>
</dbReference>
<proteinExistence type="predicted"/>
<keyword evidence="1" id="KW-1133">Transmembrane helix</keyword>
<protein>
    <submittedName>
        <fullName evidence="2">Uncharacterized protein</fullName>
    </submittedName>
</protein>
<sequence length="133" mass="14284">MYPFKKTVIFFTLAPALPGIFIALYFAAIGLFSSAETMVVTDVLFATMGFGILSSILGLSFYGLPALLLAVIYACLEFRKCFKHIVLAGLAGGGTALMWSHLVPLDMKPVVTFAFGAASSLLIAIFVLPKQIR</sequence>
<evidence type="ECO:0000313" key="3">
    <source>
        <dbReference type="Proteomes" id="UP001241472"/>
    </source>
</evidence>
<reference evidence="2 3" key="1">
    <citation type="submission" date="2023-07" db="EMBL/GenBank/DDBJ databases">
        <title>Sorghum-associated microbial communities from plants grown in Nebraska, USA.</title>
        <authorList>
            <person name="Schachtman D."/>
        </authorList>
    </citation>
    <scope>NUCLEOTIDE SEQUENCE [LARGE SCALE GENOMIC DNA]</scope>
    <source>
        <strain evidence="2 3">DS1307</strain>
    </source>
</reference>
<dbReference type="EMBL" id="JAUSRF010000009">
    <property type="protein sequence ID" value="MDP9838273.1"/>
    <property type="molecule type" value="Genomic_DNA"/>
</dbReference>
<evidence type="ECO:0000256" key="1">
    <source>
        <dbReference type="SAM" id="Phobius"/>
    </source>
</evidence>
<keyword evidence="3" id="KW-1185">Reference proteome</keyword>
<feature type="transmembrane region" description="Helical" evidence="1">
    <location>
        <begin position="85"/>
        <end position="104"/>
    </location>
</feature>
<keyword evidence="1" id="KW-0472">Membrane</keyword>
<feature type="transmembrane region" description="Helical" evidence="1">
    <location>
        <begin position="7"/>
        <end position="32"/>
    </location>
</feature>
<comment type="caution">
    <text evidence="2">The sequence shown here is derived from an EMBL/GenBank/DDBJ whole genome shotgun (WGS) entry which is preliminary data.</text>
</comment>
<evidence type="ECO:0000313" key="2">
    <source>
        <dbReference type="EMBL" id="MDP9838273.1"/>
    </source>
</evidence>
<keyword evidence="1" id="KW-0812">Transmembrane</keyword>
<feature type="transmembrane region" description="Helical" evidence="1">
    <location>
        <begin position="110"/>
        <end position="128"/>
    </location>
</feature>